<protein>
    <recommendedName>
        <fullName evidence="6">7,8-dihydroneopterin aldolase</fullName>
        <ecNumber evidence="6">4.1.2.25</ecNumber>
    </recommendedName>
</protein>
<dbReference type="PANTHER" id="PTHR42844:SF1">
    <property type="entry name" value="DIHYDRONEOPTERIN ALDOLASE 1-RELATED"/>
    <property type="match status" value="1"/>
</dbReference>
<dbReference type="InterPro" id="IPR043133">
    <property type="entry name" value="GTP-CH-I_C/QueF"/>
</dbReference>
<dbReference type="GeneID" id="83695953"/>
<dbReference type="NCBIfam" id="TIGR00525">
    <property type="entry name" value="folB"/>
    <property type="match status" value="1"/>
</dbReference>
<evidence type="ECO:0000256" key="1">
    <source>
        <dbReference type="ARBA" id="ARBA00001353"/>
    </source>
</evidence>
<dbReference type="GO" id="GO:0004150">
    <property type="term" value="F:dihydroneopterin aldolase activity"/>
    <property type="evidence" value="ECO:0007669"/>
    <property type="project" value="UniProtKB-UniRule"/>
</dbReference>
<keyword evidence="9" id="KW-1185">Reference proteome</keyword>
<dbReference type="EMBL" id="CP122566">
    <property type="protein sequence ID" value="WGH92382.1"/>
    <property type="molecule type" value="Genomic_DNA"/>
</dbReference>
<comment type="function">
    <text evidence="6">Catalyzes the conversion of 7,8-dihydroneopterin to 6-hydroxymethyl-7,8-dihydropterin.</text>
</comment>
<keyword evidence="4 6" id="KW-0289">Folate biosynthesis</keyword>
<evidence type="ECO:0000256" key="2">
    <source>
        <dbReference type="ARBA" id="ARBA00005013"/>
    </source>
</evidence>
<evidence type="ECO:0000313" key="8">
    <source>
        <dbReference type="EMBL" id="WGH92382.1"/>
    </source>
</evidence>
<feature type="domain" description="Dihydroneopterin aldolase/epimerase" evidence="7">
    <location>
        <begin position="11"/>
        <end position="124"/>
    </location>
</feature>
<dbReference type="RefSeq" id="WP_110099266.1">
    <property type="nucleotide sequence ID" value="NZ_CP122562.1"/>
</dbReference>
<comment type="catalytic activity">
    <reaction evidence="1 6">
        <text>7,8-dihydroneopterin = 6-hydroxymethyl-7,8-dihydropterin + glycolaldehyde</text>
        <dbReference type="Rhea" id="RHEA:10540"/>
        <dbReference type="ChEBI" id="CHEBI:17001"/>
        <dbReference type="ChEBI" id="CHEBI:17071"/>
        <dbReference type="ChEBI" id="CHEBI:44841"/>
        <dbReference type="EC" id="4.1.2.25"/>
    </reaction>
</comment>
<dbReference type="EC" id="4.1.2.25" evidence="6"/>
<evidence type="ECO:0000256" key="4">
    <source>
        <dbReference type="ARBA" id="ARBA00022909"/>
    </source>
</evidence>
<dbReference type="SMART" id="SM00905">
    <property type="entry name" value="FolB"/>
    <property type="match status" value="1"/>
</dbReference>
<dbReference type="NCBIfam" id="TIGR00526">
    <property type="entry name" value="folB_dom"/>
    <property type="match status" value="1"/>
</dbReference>
<dbReference type="Pfam" id="PF02152">
    <property type="entry name" value="FolB"/>
    <property type="match status" value="1"/>
</dbReference>
<comment type="similarity">
    <text evidence="3 6">Belongs to the DHNA family.</text>
</comment>
<keyword evidence="5 6" id="KW-0456">Lyase</keyword>
<evidence type="ECO:0000256" key="5">
    <source>
        <dbReference type="ARBA" id="ARBA00023239"/>
    </source>
</evidence>
<dbReference type="Proteomes" id="UP001224674">
    <property type="component" value="Chromosome"/>
</dbReference>
<dbReference type="GO" id="GO:0005737">
    <property type="term" value="C:cytoplasm"/>
    <property type="evidence" value="ECO:0007669"/>
    <property type="project" value="TreeGrafter"/>
</dbReference>
<sequence>MSEDKHHDDLITLTGVRGRGFHGVLDSEKQAGQVFIVDAELSLDVSVAATYDEVNYTVDYAEVATTIQRLISGQAYDLIETLGVQIASTLLEEQPLVEHVKITVHKPQAPVPADFADVSVTIERGRAWNQ</sequence>
<dbReference type="SUPFAM" id="SSF55620">
    <property type="entry name" value="Tetrahydrobiopterin biosynthesis enzymes-like"/>
    <property type="match status" value="1"/>
</dbReference>
<dbReference type="InterPro" id="IPR006157">
    <property type="entry name" value="FolB_dom"/>
</dbReference>
<gene>
    <name evidence="8" type="primary">folB</name>
    <name evidence="8" type="ORF">QDX21_08625</name>
</gene>
<dbReference type="AlphaFoldDB" id="A0AAJ6DC32"/>
<reference evidence="8 9" key="1">
    <citation type="submission" date="2023-03" db="EMBL/GenBank/DDBJ databases">
        <title>Complete genome sequences of several Auritidibacter ignavus strains isolated from ear infections.</title>
        <authorList>
            <person name="Baehr T."/>
            <person name="Baumhoegger A.M."/>
        </authorList>
    </citation>
    <scope>NUCLEOTIDE SEQUENCE [LARGE SCALE GENOMIC DNA]</scope>
    <source>
        <strain evidence="8 9">BABAE-6</strain>
    </source>
</reference>
<dbReference type="GO" id="GO:0046656">
    <property type="term" value="P:folic acid biosynthetic process"/>
    <property type="evidence" value="ECO:0007669"/>
    <property type="project" value="UniProtKB-UniRule"/>
</dbReference>
<comment type="pathway">
    <text evidence="2 6">Cofactor biosynthesis; tetrahydrofolate biosynthesis; 2-amino-4-hydroxy-6-hydroxymethyl-7,8-dihydropteridine diphosphate from 7,8-dihydroneopterin triphosphate: step 3/4.</text>
</comment>
<name>A0AAJ6DC32_9MICC</name>
<evidence type="ECO:0000256" key="6">
    <source>
        <dbReference type="RuleBase" id="RU362079"/>
    </source>
</evidence>
<accession>A0AAJ6DC32</accession>
<evidence type="ECO:0000313" key="9">
    <source>
        <dbReference type="Proteomes" id="UP001224674"/>
    </source>
</evidence>
<organism evidence="8 9">
    <name type="scientific">Auritidibacter ignavus</name>
    <dbReference type="NCBI Taxonomy" id="678932"/>
    <lineage>
        <taxon>Bacteria</taxon>
        <taxon>Bacillati</taxon>
        <taxon>Actinomycetota</taxon>
        <taxon>Actinomycetes</taxon>
        <taxon>Micrococcales</taxon>
        <taxon>Micrococcaceae</taxon>
        <taxon>Auritidibacter</taxon>
    </lineage>
</organism>
<dbReference type="InterPro" id="IPR006156">
    <property type="entry name" value="Dihydroneopterin_aldolase"/>
</dbReference>
<dbReference type="CDD" id="cd00534">
    <property type="entry name" value="DHNA_DHNTPE"/>
    <property type="match status" value="1"/>
</dbReference>
<dbReference type="Gene3D" id="3.30.1130.10">
    <property type="match status" value="1"/>
</dbReference>
<evidence type="ECO:0000259" key="7">
    <source>
        <dbReference type="SMART" id="SM00905"/>
    </source>
</evidence>
<proteinExistence type="inferred from homology"/>
<evidence type="ECO:0000256" key="3">
    <source>
        <dbReference type="ARBA" id="ARBA00005708"/>
    </source>
</evidence>
<dbReference type="PANTHER" id="PTHR42844">
    <property type="entry name" value="DIHYDRONEOPTERIN ALDOLASE 1-RELATED"/>
    <property type="match status" value="1"/>
</dbReference>
<dbReference type="GO" id="GO:0046654">
    <property type="term" value="P:tetrahydrofolate biosynthetic process"/>
    <property type="evidence" value="ECO:0007669"/>
    <property type="project" value="UniProtKB-UniRule"/>
</dbReference>